<dbReference type="InterPro" id="IPR013785">
    <property type="entry name" value="Aldolase_TIM"/>
</dbReference>
<evidence type="ECO:0000256" key="3">
    <source>
        <dbReference type="ARBA" id="ARBA00022670"/>
    </source>
</evidence>
<dbReference type="PANTHER" id="PTHR11452">
    <property type="entry name" value="ALPHA-GALACTOSIDASE/ALPHA-N-ACETYLGALACTOSAMINIDASE"/>
    <property type="match status" value="1"/>
</dbReference>
<dbReference type="InterPro" id="IPR013783">
    <property type="entry name" value="Ig-like_fold"/>
</dbReference>
<dbReference type="InterPro" id="IPR002241">
    <property type="entry name" value="Glyco_hydro_27"/>
</dbReference>
<comment type="catalytic activity">
    <reaction evidence="8">
        <text>Hydrolysis of terminal, non-reducing alpha-D-galactose residues in alpha-D-galactosides, including galactose oligosaccharides, galactomannans and galactolipids.</text>
        <dbReference type="EC" id="3.2.1.22"/>
    </reaction>
</comment>
<accession>A0A0A2F1H0</accession>
<sequence length="481" mass="53806">MKRCDFFLFGKLTGFLLVLFLVFPSLYALSPTEGSPRILLPARSIWPMDREWTFKIPYLGSRPTHWAIKRLPEGFTFDSHEGIIRGKASSRVVFEFEISAANESGADSCIWQVEVSRYNGLAPVMGWSTRLLKEKEINEQTILEVADAMQSKGLVAAGYNHIIIESHWQTSVRDSEGRIKADPSRFPQGMKHLADELHHRGMRLGLSSNASPFNVHGLSGSFEKEVIDAATFSEWGVDFIKYDYCCSPPISIVAQQRYGAMGRALAATERPPFFSVCEWGELMPWSWGITVRAGSWRTSFDIQDKWKAGRYSKRDNGIWDAAMINLRYAQHANRGRAISDPDLLLIGSPSNGCTAEEYHAQMQMWAMMRAPLVFAADPRSLSAEAVALLTHPDLIAIDQDASFRNIEEERRADGTHLWTRQLTKGTAVLVVNAGESPTTTSIAPRPDSSSAWDVSQAAYVSPSDLERIVLPSHAARLFIFE</sequence>
<comment type="similarity">
    <text evidence="2 8">Belongs to the glycosyl hydrolase 27 family.</text>
</comment>
<dbReference type="EC" id="3.2.1.22" evidence="8"/>
<dbReference type="InterPro" id="IPR017853">
    <property type="entry name" value="GH"/>
</dbReference>
<dbReference type="SUPFAM" id="SSF51445">
    <property type="entry name" value="(Trans)glycosidases"/>
    <property type="match status" value="1"/>
</dbReference>
<proteinExistence type="inferred from homology"/>
<keyword evidence="6" id="KW-0843">Virulence</keyword>
<keyword evidence="5" id="KW-0788">Thiol protease</keyword>
<keyword evidence="4 8" id="KW-0378">Hydrolase</keyword>
<dbReference type="Proteomes" id="UP000030130">
    <property type="component" value="Unassembled WGS sequence"/>
</dbReference>
<gene>
    <name evidence="9" type="ORF">HR08_10515</name>
</gene>
<evidence type="ECO:0000256" key="1">
    <source>
        <dbReference type="ARBA" id="ARBA00006067"/>
    </source>
</evidence>
<dbReference type="eggNOG" id="COG3345">
    <property type="taxonomic scope" value="Bacteria"/>
</dbReference>
<dbReference type="OrthoDB" id="9807519at2"/>
<dbReference type="STRING" id="111105.HR09_01970"/>
<dbReference type="GO" id="GO:0004557">
    <property type="term" value="F:alpha-galactosidase activity"/>
    <property type="evidence" value="ECO:0007669"/>
    <property type="project" value="UniProtKB-EC"/>
</dbReference>
<evidence type="ECO:0000256" key="4">
    <source>
        <dbReference type="ARBA" id="ARBA00022801"/>
    </source>
</evidence>
<dbReference type="CDD" id="cd14792">
    <property type="entry name" value="GH27"/>
    <property type="match status" value="1"/>
</dbReference>
<evidence type="ECO:0000313" key="9">
    <source>
        <dbReference type="EMBL" id="KGN83875.1"/>
    </source>
</evidence>
<evidence type="ECO:0000256" key="6">
    <source>
        <dbReference type="ARBA" id="ARBA00023026"/>
    </source>
</evidence>
<dbReference type="Pfam" id="PF16499">
    <property type="entry name" value="Melibiase_2"/>
    <property type="match status" value="1"/>
</dbReference>
<keyword evidence="7 8" id="KW-0326">Glycosidase</keyword>
<evidence type="ECO:0000256" key="5">
    <source>
        <dbReference type="ARBA" id="ARBA00022807"/>
    </source>
</evidence>
<keyword evidence="8" id="KW-1015">Disulfide bond</keyword>
<name>A0A0A2F1H0_9PORP</name>
<dbReference type="Gene3D" id="2.60.40.10">
    <property type="entry name" value="Immunoglobulins"/>
    <property type="match status" value="1"/>
</dbReference>
<protein>
    <recommendedName>
        <fullName evidence="8">Alpha-galactosidase</fullName>
        <ecNumber evidence="8">3.2.1.22</ecNumber>
    </recommendedName>
    <alternativeName>
        <fullName evidence="8">Melibiase</fullName>
    </alternativeName>
</protein>
<evidence type="ECO:0000256" key="2">
    <source>
        <dbReference type="ARBA" id="ARBA00009743"/>
    </source>
</evidence>
<dbReference type="RefSeq" id="WP_039422278.1">
    <property type="nucleotide sequence ID" value="NZ_JRAI01000082.1"/>
</dbReference>
<comment type="caution">
    <text evidence="9">The sequence shown here is derived from an EMBL/GenBank/DDBJ whole genome shotgun (WGS) entry which is preliminary data.</text>
</comment>
<evidence type="ECO:0000313" key="10">
    <source>
        <dbReference type="Proteomes" id="UP000030130"/>
    </source>
</evidence>
<keyword evidence="3" id="KW-0645">Protease</keyword>
<dbReference type="PANTHER" id="PTHR11452:SF75">
    <property type="entry name" value="ALPHA-GALACTOSIDASE MEL1"/>
    <property type="match status" value="1"/>
</dbReference>
<organism evidence="9 10">
    <name type="scientific">Porphyromonas gulae</name>
    <dbReference type="NCBI Taxonomy" id="111105"/>
    <lineage>
        <taxon>Bacteria</taxon>
        <taxon>Pseudomonadati</taxon>
        <taxon>Bacteroidota</taxon>
        <taxon>Bacteroidia</taxon>
        <taxon>Bacteroidales</taxon>
        <taxon>Porphyromonadaceae</taxon>
        <taxon>Porphyromonas</taxon>
    </lineage>
</organism>
<evidence type="ECO:0000256" key="7">
    <source>
        <dbReference type="ARBA" id="ARBA00023295"/>
    </source>
</evidence>
<dbReference type="GO" id="GO:0006508">
    <property type="term" value="P:proteolysis"/>
    <property type="evidence" value="ECO:0007669"/>
    <property type="project" value="UniProtKB-KW"/>
</dbReference>
<reference evidence="9 10" key="1">
    <citation type="submission" date="2014-08" db="EMBL/GenBank/DDBJ databases">
        <title>Porphyromonas gulae strain:COT-052_OH1451 Genome sequencing.</title>
        <authorList>
            <person name="Wallis C."/>
            <person name="Deusch O."/>
            <person name="O'Flynn C."/>
            <person name="Davis I."/>
            <person name="Jospin G."/>
            <person name="Darling A.E."/>
            <person name="Coil D.A."/>
            <person name="Alexiev A."/>
            <person name="Horsfall A."/>
            <person name="Kirkwood N."/>
            <person name="Harris S."/>
            <person name="Eisen J.A."/>
        </authorList>
    </citation>
    <scope>NUCLEOTIDE SEQUENCE [LARGE SCALE GENOMIC DNA]</scope>
    <source>
        <strain evidence="10">COT-052 OH1451</strain>
    </source>
</reference>
<dbReference type="GO" id="GO:0005975">
    <property type="term" value="P:carbohydrate metabolic process"/>
    <property type="evidence" value="ECO:0007669"/>
    <property type="project" value="InterPro"/>
</dbReference>
<dbReference type="Gene3D" id="3.20.20.70">
    <property type="entry name" value="Aldolase class I"/>
    <property type="match status" value="1"/>
</dbReference>
<evidence type="ECO:0000256" key="8">
    <source>
        <dbReference type="RuleBase" id="RU361168"/>
    </source>
</evidence>
<dbReference type="PRINTS" id="PR00740">
    <property type="entry name" value="GLHYDRLASE27"/>
</dbReference>
<comment type="similarity">
    <text evidence="1">Belongs to the peptidase C25 family.</text>
</comment>
<dbReference type="GO" id="GO:0008234">
    <property type="term" value="F:cysteine-type peptidase activity"/>
    <property type="evidence" value="ECO:0007669"/>
    <property type="project" value="UniProtKB-KW"/>
</dbReference>
<dbReference type="EMBL" id="JRAI01000082">
    <property type="protein sequence ID" value="KGN83875.1"/>
    <property type="molecule type" value="Genomic_DNA"/>
</dbReference>
<dbReference type="AlphaFoldDB" id="A0A0A2F1H0"/>